<dbReference type="InterPro" id="IPR011079">
    <property type="entry name" value="Ala_racemase_C"/>
</dbReference>
<dbReference type="InterPro" id="IPR000821">
    <property type="entry name" value="Ala_racemase"/>
</dbReference>
<keyword evidence="2 4" id="KW-0663">Pyridoxal phosphate</keyword>
<dbReference type="UniPathway" id="UPA00042">
    <property type="reaction ID" value="UER00497"/>
</dbReference>
<dbReference type="GO" id="GO:0005829">
    <property type="term" value="C:cytosol"/>
    <property type="evidence" value="ECO:0007669"/>
    <property type="project" value="TreeGrafter"/>
</dbReference>
<protein>
    <recommendedName>
        <fullName evidence="4">Alanine racemase</fullName>
        <ecNumber evidence="4">5.1.1.1</ecNumber>
    </recommendedName>
</protein>
<gene>
    <name evidence="8" type="ORF">A3K51_00605</name>
</gene>
<feature type="active site" description="Proton acceptor; specific for L-alanine" evidence="4">
    <location>
        <position position="275"/>
    </location>
</feature>
<comment type="caution">
    <text evidence="8">The sequence shown here is derived from an EMBL/GenBank/DDBJ whole genome shotgun (WGS) entry which is preliminary data.</text>
</comment>
<feature type="active site" description="Proton acceptor; specific for D-alanine" evidence="4">
    <location>
        <position position="37"/>
    </location>
</feature>
<dbReference type="PRINTS" id="PR00992">
    <property type="entry name" value="ALARACEMASE"/>
</dbReference>
<dbReference type="SUPFAM" id="SSF51419">
    <property type="entry name" value="PLP-binding barrel"/>
    <property type="match status" value="1"/>
</dbReference>
<evidence type="ECO:0000313" key="8">
    <source>
        <dbReference type="EMBL" id="OGB73366.1"/>
    </source>
</evidence>
<evidence type="ECO:0000256" key="4">
    <source>
        <dbReference type="HAMAP-Rule" id="MF_01201"/>
    </source>
</evidence>
<comment type="catalytic activity">
    <reaction evidence="4">
        <text>L-alanine = D-alanine</text>
        <dbReference type="Rhea" id="RHEA:20249"/>
        <dbReference type="ChEBI" id="CHEBI:57416"/>
        <dbReference type="ChEBI" id="CHEBI:57972"/>
        <dbReference type="EC" id="5.1.1.1"/>
    </reaction>
</comment>
<dbReference type="AlphaFoldDB" id="A0A1F4NPS1"/>
<evidence type="ECO:0000256" key="5">
    <source>
        <dbReference type="PIRSR" id="PIRSR600821-50"/>
    </source>
</evidence>
<accession>A0A1F4NPS1</accession>
<name>A0A1F4NPS1_UNCK3</name>
<evidence type="ECO:0000313" key="9">
    <source>
        <dbReference type="Proteomes" id="UP000178085"/>
    </source>
</evidence>
<feature type="binding site" evidence="4 6">
    <location>
        <position position="323"/>
    </location>
    <ligand>
        <name>substrate</name>
    </ligand>
</feature>
<dbReference type="NCBIfam" id="TIGR00492">
    <property type="entry name" value="alr"/>
    <property type="match status" value="1"/>
</dbReference>
<evidence type="ECO:0000256" key="6">
    <source>
        <dbReference type="PIRSR" id="PIRSR600821-52"/>
    </source>
</evidence>
<dbReference type="SUPFAM" id="SSF50621">
    <property type="entry name" value="Alanine racemase C-terminal domain-like"/>
    <property type="match status" value="1"/>
</dbReference>
<dbReference type="Proteomes" id="UP000178085">
    <property type="component" value="Unassembled WGS sequence"/>
</dbReference>
<dbReference type="PANTHER" id="PTHR30511">
    <property type="entry name" value="ALANINE RACEMASE"/>
    <property type="match status" value="1"/>
</dbReference>
<dbReference type="GO" id="GO:0008784">
    <property type="term" value="F:alanine racemase activity"/>
    <property type="evidence" value="ECO:0007669"/>
    <property type="project" value="UniProtKB-UniRule"/>
</dbReference>
<evidence type="ECO:0000259" key="7">
    <source>
        <dbReference type="SMART" id="SM01005"/>
    </source>
</evidence>
<comment type="pathway">
    <text evidence="4">Amino-acid biosynthesis; D-alanine biosynthesis; D-alanine from L-alanine: step 1/1.</text>
</comment>
<dbReference type="CDD" id="cd00430">
    <property type="entry name" value="PLPDE_III_AR"/>
    <property type="match status" value="1"/>
</dbReference>
<dbReference type="Gene3D" id="2.40.37.10">
    <property type="entry name" value="Lyase, Ornithine Decarboxylase, Chain A, domain 1"/>
    <property type="match status" value="1"/>
</dbReference>
<dbReference type="PROSITE" id="PS00395">
    <property type="entry name" value="ALANINE_RACEMASE"/>
    <property type="match status" value="1"/>
</dbReference>
<dbReference type="Pfam" id="PF01168">
    <property type="entry name" value="Ala_racemase_N"/>
    <property type="match status" value="1"/>
</dbReference>
<evidence type="ECO:0000256" key="3">
    <source>
        <dbReference type="ARBA" id="ARBA00023235"/>
    </source>
</evidence>
<comment type="similarity">
    <text evidence="4">Belongs to the alanine racemase family.</text>
</comment>
<reference evidence="8 9" key="1">
    <citation type="journal article" date="2016" name="Nat. Commun.">
        <title>Thousands of microbial genomes shed light on interconnected biogeochemical processes in an aquifer system.</title>
        <authorList>
            <person name="Anantharaman K."/>
            <person name="Brown C.T."/>
            <person name="Hug L.A."/>
            <person name="Sharon I."/>
            <person name="Castelle C.J."/>
            <person name="Probst A.J."/>
            <person name="Thomas B.C."/>
            <person name="Singh A."/>
            <person name="Wilkins M.J."/>
            <person name="Karaoz U."/>
            <person name="Brodie E.L."/>
            <person name="Williams K.H."/>
            <person name="Hubbard S.S."/>
            <person name="Banfield J.F."/>
        </authorList>
    </citation>
    <scope>NUCLEOTIDE SEQUENCE [LARGE SCALE GENOMIC DNA]</scope>
</reference>
<dbReference type="SMART" id="SM01005">
    <property type="entry name" value="Ala_racemase_C"/>
    <property type="match status" value="1"/>
</dbReference>
<feature type="modified residue" description="N6-(pyridoxal phosphate)lysine" evidence="4 5">
    <location>
        <position position="37"/>
    </location>
</feature>
<dbReference type="InterPro" id="IPR009006">
    <property type="entry name" value="Ala_racemase/Decarboxylase_C"/>
</dbReference>
<evidence type="ECO:0000256" key="1">
    <source>
        <dbReference type="ARBA" id="ARBA00001933"/>
    </source>
</evidence>
<feature type="binding site" evidence="4 6">
    <location>
        <position position="135"/>
    </location>
    <ligand>
        <name>substrate</name>
    </ligand>
</feature>
<dbReference type="PANTHER" id="PTHR30511:SF0">
    <property type="entry name" value="ALANINE RACEMASE, CATABOLIC-RELATED"/>
    <property type="match status" value="1"/>
</dbReference>
<feature type="domain" description="Alanine racemase C-terminal" evidence="7">
    <location>
        <begin position="254"/>
        <end position="382"/>
    </location>
</feature>
<dbReference type="InterPro" id="IPR020622">
    <property type="entry name" value="Ala_racemase_pyridoxalP-BS"/>
</dbReference>
<dbReference type="Pfam" id="PF00842">
    <property type="entry name" value="Ala_racemase_C"/>
    <property type="match status" value="1"/>
</dbReference>
<evidence type="ECO:0000256" key="2">
    <source>
        <dbReference type="ARBA" id="ARBA00022898"/>
    </source>
</evidence>
<organism evidence="8 9">
    <name type="scientific">candidate division Kazan bacterium RIFCSPLOWO2_01_FULL_45_19</name>
    <dbReference type="NCBI Taxonomy" id="1798538"/>
    <lineage>
        <taxon>Bacteria</taxon>
        <taxon>Bacteria division Kazan-3B-28</taxon>
    </lineage>
</organism>
<proteinExistence type="inferred from homology"/>
<dbReference type="FunFam" id="3.20.20.10:FF:000002">
    <property type="entry name" value="Alanine racemase"/>
    <property type="match status" value="1"/>
</dbReference>
<dbReference type="GO" id="GO:0030170">
    <property type="term" value="F:pyridoxal phosphate binding"/>
    <property type="evidence" value="ECO:0007669"/>
    <property type="project" value="UniProtKB-UniRule"/>
</dbReference>
<dbReference type="InterPro" id="IPR001608">
    <property type="entry name" value="Ala_racemase_N"/>
</dbReference>
<dbReference type="InterPro" id="IPR029066">
    <property type="entry name" value="PLP-binding_barrel"/>
</dbReference>
<sequence>MSSPLSWLTIDLKAIDHNIKQIKGLLKPGIKIIAIVKANAYGHGLFEVSRQALRSGATHLGVVTASEALELRRKGVLQPIVVLGAVSKDDIPTLIKNKVAMSIYNAESYRTTARLTNILNKKAIVHLKLDTGINRLGFATIDELIKTTKAIVARPRYFELEGLYSHLASVEELNQSYTNDQIRVFERAINKIETLGIKVPLISLAASAATTMLTDSRFNCVRIGIEMYGLWPSRGVELWCKRSKKTRGFKLRPALTYKTRLIHVRRIKAGAYVGYGHTFQAPQAMTLGVIPVGYAEGLPRSLGNMGFALLKGAGVPIVGRVCMNMTILDISRRPRAKVGDEVVLIGKSQNRQITATDIADWADTINYEIVTRIPEYIERVYK</sequence>
<dbReference type="EC" id="5.1.1.1" evidence="4"/>
<dbReference type="Gene3D" id="3.20.20.10">
    <property type="entry name" value="Alanine racemase"/>
    <property type="match status" value="1"/>
</dbReference>
<dbReference type="GO" id="GO:0030632">
    <property type="term" value="P:D-alanine biosynthetic process"/>
    <property type="evidence" value="ECO:0007669"/>
    <property type="project" value="UniProtKB-UniRule"/>
</dbReference>
<dbReference type="HAMAP" id="MF_01201">
    <property type="entry name" value="Ala_racemase"/>
    <property type="match status" value="1"/>
</dbReference>
<comment type="function">
    <text evidence="4">Catalyzes the interconversion of L-alanine and D-alanine. May also act on other amino acids.</text>
</comment>
<comment type="cofactor">
    <cofactor evidence="1 4 5">
        <name>pyridoxal 5'-phosphate</name>
        <dbReference type="ChEBI" id="CHEBI:597326"/>
    </cofactor>
</comment>
<dbReference type="EMBL" id="METD01000001">
    <property type="protein sequence ID" value="OGB73366.1"/>
    <property type="molecule type" value="Genomic_DNA"/>
</dbReference>
<keyword evidence="3 4" id="KW-0413">Isomerase</keyword>